<keyword evidence="6 8" id="KW-0539">Nucleus</keyword>
<feature type="compositionally biased region" description="Basic and acidic residues" evidence="9">
    <location>
        <begin position="235"/>
        <end position="251"/>
    </location>
</feature>
<feature type="region of interest" description="Disordered" evidence="9">
    <location>
        <begin position="286"/>
        <end position="334"/>
    </location>
</feature>
<feature type="region of interest" description="Disordered" evidence="9">
    <location>
        <begin position="209"/>
        <end position="272"/>
    </location>
</feature>
<feature type="region of interest" description="Disordered" evidence="9">
    <location>
        <begin position="67"/>
        <end position="117"/>
    </location>
</feature>
<evidence type="ECO:0000256" key="3">
    <source>
        <dbReference type="ARBA" id="ARBA00023125"/>
    </source>
</evidence>
<evidence type="ECO:0000256" key="1">
    <source>
        <dbReference type="ARBA" id="ARBA00004123"/>
    </source>
</evidence>
<evidence type="ECO:0000256" key="8">
    <source>
        <dbReference type="RuleBase" id="RU367155"/>
    </source>
</evidence>
<evidence type="ECO:0000256" key="6">
    <source>
        <dbReference type="ARBA" id="ARBA00023242"/>
    </source>
</evidence>
<dbReference type="SMART" id="SM00521">
    <property type="entry name" value="CBF"/>
    <property type="match status" value="1"/>
</dbReference>
<proteinExistence type="inferred from homology"/>
<keyword evidence="2 8" id="KW-0805">Transcription regulation</keyword>
<gene>
    <name evidence="10" type="ORF">RJ639_034581</name>
</gene>
<sequence length="334" mass="37014">MEGQKGLFSDCNEHEIEGIVTLEVSGSMQSKPDTTNRIEDTYKITPSALYPEPWWCSNGYASNSPAVMRGNASDSSSVERSIDGQSQCDSGRNEEDDDASKESQLSAPDGDHRQDQNVHLSQPPQLELVGHSIACASNPYYTPYYGGMMAAYGQPLVHPHLLDMHHTRMPLPLEMAEEPVYVNAKQYHGILRRRQSRAKAELEKKLIKDRKPYLHESRHQHAMRRARGSGGRFTKKADDDDAKKHTAEKKGGGSTQSTSSSGSEPVPSSSADNLVHEACKVQNFVKDGDRYENQGSFHRTFESRSVNRDDGGSVGQQWASVPSNQAQHRAVAMQ</sequence>
<feature type="compositionally biased region" description="Basic and acidic residues" evidence="9">
    <location>
        <begin position="299"/>
        <end position="311"/>
    </location>
</feature>
<dbReference type="Gene3D" id="6.10.250.2430">
    <property type="match status" value="1"/>
</dbReference>
<organism evidence="10 11">
    <name type="scientific">Escallonia herrerae</name>
    <dbReference type="NCBI Taxonomy" id="1293975"/>
    <lineage>
        <taxon>Eukaryota</taxon>
        <taxon>Viridiplantae</taxon>
        <taxon>Streptophyta</taxon>
        <taxon>Embryophyta</taxon>
        <taxon>Tracheophyta</taxon>
        <taxon>Spermatophyta</taxon>
        <taxon>Magnoliopsida</taxon>
        <taxon>eudicotyledons</taxon>
        <taxon>Gunneridae</taxon>
        <taxon>Pentapetalae</taxon>
        <taxon>asterids</taxon>
        <taxon>campanulids</taxon>
        <taxon>Escalloniales</taxon>
        <taxon>Escalloniaceae</taxon>
        <taxon>Escallonia</taxon>
    </lineage>
</organism>
<name>A0AA88WW36_9ASTE</name>
<dbReference type="PRINTS" id="PR00616">
    <property type="entry name" value="CCAATSUBUNTB"/>
</dbReference>
<keyword evidence="4" id="KW-0010">Activator</keyword>
<evidence type="ECO:0000256" key="5">
    <source>
        <dbReference type="ARBA" id="ARBA00023163"/>
    </source>
</evidence>
<keyword evidence="11" id="KW-1185">Reference proteome</keyword>
<comment type="caution">
    <text evidence="10">The sequence shown here is derived from an EMBL/GenBank/DDBJ whole genome shotgun (WGS) entry which is preliminary data.</text>
</comment>
<reference evidence="10" key="1">
    <citation type="submission" date="2022-12" db="EMBL/GenBank/DDBJ databases">
        <title>Draft genome assemblies for two species of Escallonia (Escalloniales).</title>
        <authorList>
            <person name="Chanderbali A."/>
            <person name="Dervinis C."/>
            <person name="Anghel I."/>
            <person name="Soltis D."/>
            <person name="Soltis P."/>
            <person name="Zapata F."/>
        </authorList>
    </citation>
    <scope>NUCLEOTIDE SEQUENCE</scope>
    <source>
        <strain evidence="10">UCBG64.0493</strain>
        <tissue evidence="10">Leaf</tissue>
    </source>
</reference>
<comment type="function">
    <text evidence="8">Component of the sequence-specific heterotrimeric transcription factor (NF-Y) which specifically recognizes a 5'-CCAAT-3' box motif found in the promoters of its target genes.</text>
</comment>
<dbReference type="GO" id="GO:0003700">
    <property type="term" value="F:DNA-binding transcription factor activity"/>
    <property type="evidence" value="ECO:0007669"/>
    <property type="project" value="UniProtKB-UniRule"/>
</dbReference>
<dbReference type="PANTHER" id="PTHR12632">
    <property type="entry name" value="TRANSCRIPTION FACTOR NF-Y ALPHA-RELATED"/>
    <property type="match status" value="1"/>
</dbReference>
<evidence type="ECO:0000256" key="7">
    <source>
        <dbReference type="ARBA" id="ARBA00025911"/>
    </source>
</evidence>
<protein>
    <recommendedName>
        <fullName evidence="8">Nuclear transcription factor Y subunit</fullName>
    </recommendedName>
</protein>
<dbReference type="Proteomes" id="UP001188597">
    <property type="component" value="Unassembled WGS sequence"/>
</dbReference>
<accession>A0AA88WW36</accession>
<keyword evidence="5 8" id="KW-0804">Transcription</keyword>
<dbReference type="InterPro" id="IPR001289">
    <property type="entry name" value="NFYA"/>
</dbReference>
<dbReference type="GO" id="GO:0016602">
    <property type="term" value="C:CCAAT-binding factor complex"/>
    <property type="evidence" value="ECO:0007669"/>
    <property type="project" value="InterPro"/>
</dbReference>
<evidence type="ECO:0000256" key="4">
    <source>
        <dbReference type="ARBA" id="ARBA00023159"/>
    </source>
</evidence>
<evidence type="ECO:0000313" key="10">
    <source>
        <dbReference type="EMBL" id="KAK3035193.1"/>
    </source>
</evidence>
<dbReference type="PROSITE" id="PS00686">
    <property type="entry name" value="NFYA_HAP2_1"/>
    <property type="match status" value="1"/>
</dbReference>
<keyword evidence="3 8" id="KW-0238">DNA-binding</keyword>
<comment type="similarity">
    <text evidence="8">Belongs to the NFYA/HAP2 subunit family.</text>
</comment>
<dbReference type="InterPro" id="IPR018362">
    <property type="entry name" value="CCAAT-binding_factor_CS"/>
</dbReference>
<comment type="subcellular location">
    <subcellularLocation>
        <location evidence="1 8">Nucleus</location>
    </subcellularLocation>
</comment>
<feature type="compositionally biased region" description="Basic and acidic residues" evidence="9">
    <location>
        <begin position="209"/>
        <end position="219"/>
    </location>
</feature>
<dbReference type="EMBL" id="JAVXUP010000181">
    <property type="protein sequence ID" value="KAK3035193.1"/>
    <property type="molecule type" value="Genomic_DNA"/>
</dbReference>
<feature type="compositionally biased region" description="Low complexity" evidence="9">
    <location>
        <begin position="255"/>
        <end position="270"/>
    </location>
</feature>
<dbReference type="AlphaFoldDB" id="A0AA88WW36"/>
<evidence type="ECO:0000256" key="2">
    <source>
        <dbReference type="ARBA" id="ARBA00023015"/>
    </source>
</evidence>
<feature type="compositionally biased region" description="Polar residues" evidence="9">
    <location>
        <begin position="315"/>
        <end position="327"/>
    </location>
</feature>
<feature type="compositionally biased region" description="Polar residues" evidence="9">
    <location>
        <begin position="72"/>
        <end position="90"/>
    </location>
</feature>
<comment type="subunit">
    <text evidence="7">Heterotrimeric transcription factor composed of three components, NF-YA, NF-YB and NF-YC. NF-YB and NF-YC must interact and dimerize for NF-YA association and DNA binding.</text>
</comment>
<evidence type="ECO:0000256" key="9">
    <source>
        <dbReference type="SAM" id="MobiDB-lite"/>
    </source>
</evidence>
<dbReference type="Pfam" id="PF02045">
    <property type="entry name" value="CBFB_NFYA"/>
    <property type="match status" value="1"/>
</dbReference>
<evidence type="ECO:0000313" key="11">
    <source>
        <dbReference type="Proteomes" id="UP001188597"/>
    </source>
</evidence>
<dbReference type="PROSITE" id="PS51152">
    <property type="entry name" value="NFYA_HAP2_2"/>
    <property type="match status" value="1"/>
</dbReference>
<dbReference type="GO" id="GO:0003677">
    <property type="term" value="F:DNA binding"/>
    <property type="evidence" value="ECO:0007669"/>
    <property type="project" value="UniProtKB-KW"/>
</dbReference>